<proteinExistence type="predicted"/>
<keyword evidence="2" id="KW-1185">Reference proteome</keyword>
<dbReference type="RefSeq" id="WP_095177255.1">
    <property type="nucleotide sequence ID" value="NZ_PVXO01000044.1"/>
</dbReference>
<reference evidence="1 2" key="1">
    <citation type="submission" date="2018-03" db="EMBL/GenBank/DDBJ databases">
        <title>Genome sequence of Clostridium liquoris DSM 100320.</title>
        <authorList>
            <person name="Poehlein A."/>
            <person name="Daniel R."/>
        </authorList>
    </citation>
    <scope>NUCLEOTIDE SEQUENCE [LARGE SCALE GENOMIC DNA]</scope>
    <source>
        <strain evidence="1 2">DSM 100320</strain>
    </source>
</reference>
<dbReference type="Proteomes" id="UP000239706">
    <property type="component" value="Unassembled WGS sequence"/>
</dbReference>
<gene>
    <name evidence="1" type="ORF">CLLI_15580</name>
</gene>
<evidence type="ECO:0000313" key="1">
    <source>
        <dbReference type="EMBL" id="PRR78474.1"/>
    </source>
</evidence>
<protein>
    <submittedName>
        <fullName evidence="1">Uncharacterized protein</fullName>
    </submittedName>
</protein>
<dbReference type="GeneID" id="70576272"/>
<dbReference type="OrthoDB" id="1920142at2"/>
<accession>A0A2T0B3I9</accession>
<dbReference type="AlphaFoldDB" id="A0A2T0B3I9"/>
<sequence length="75" mass="8604">MLLEEVRDEDKTNRLLFKVLIEEDSLIISAKARGNKGPTLINIEEIIGPYVDSITIKRIRKTCNSIYLKKKQEAS</sequence>
<organism evidence="1 2">
    <name type="scientific">Clostridium liquoris</name>
    <dbReference type="NCBI Taxonomy" id="1289519"/>
    <lineage>
        <taxon>Bacteria</taxon>
        <taxon>Bacillati</taxon>
        <taxon>Bacillota</taxon>
        <taxon>Clostridia</taxon>
        <taxon>Eubacteriales</taxon>
        <taxon>Clostridiaceae</taxon>
        <taxon>Clostridium</taxon>
    </lineage>
</organism>
<evidence type="ECO:0000313" key="2">
    <source>
        <dbReference type="Proteomes" id="UP000239706"/>
    </source>
</evidence>
<comment type="caution">
    <text evidence="1">The sequence shown here is derived from an EMBL/GenBank/DDBJ whole genome shotgun (WGS) entry which is preliminary data.</text>
</comment>
<dbReference type="EMBL" id="PVXO01000044">
    <property type="protein sequence ID" value="PRR78474.1"/>
    <property type="molecule type" value="Genomic_DNA"/>
</dbReference>
<name>A0A2T0B3I9_9CLOT</name>